<feature type="transmembrane region" description="Helical" evidence="2">
    <location>
        <begin position="234"/>
        <end position="253"/>
    </location>
</feature>
<dbReference type="Proteomes" id="UP000318626">
    <property type="component" value="Chromosome"/>
</dbReference>
<reference evidence="4" key="1">
    <citation type="submission" date="2019-02" db="EMBL/GenBank/DDBJ databases">
        <title>Deep-cultivation of Planctomycetes and their phenomic and genomic characterization uncovers novel biology.</title>
        <authorList>
            <person name="Wiegand S."/>
            <person name="Jogler M."/>
            <person name="Boedeker C."/>
            <person name="Pinto D."/>
            <person name="Vollmers J."/>
            <person name="Rivas-Marin E."/>
            <person name="Kohn T."/>
            <person name="Peeters S.H."/>
            <person name="Heuer A."/>
            <person name="Rast P."/>
            <person name="Oberbeckmann S."/>
            <person name="Bunk B."/>
            <person name="Jeske O."/>
            <person name="Meyerdierks A."/>
            <person name="Storesund J.E."/>
            <person name="Kallscheuer N."/>
            <person name="Luecker S."/>
            <person name="Lage O.M."/>
            <person name="Pohl T."/>
            <person name="Merkel B.J."/>
            <person name="Hornburger P."/>
            <person name="Mueller R.-W."/>
            <person name="Bruemmer F."/>
            <person name="Labrenz M."/>
            <person name="Spormann A.M."/>
            <person name="Op den Camp H."/>
            <person name="Overmann J."/>
            <person name="Amann R."/>
            <person name="Jetten M.S.M."/>
            <person name="Mascher T."/>
            <person name="Medema M.H."/>
            <person name="Devos D.P."/>
            <person name="Kaster A.-K."/>
            <person name="Ovreas L."/>
            <person name="Rohde M."/>
            <person name="Galperin M.Y."/>
            <person name="Jogler C."/>
        </authorList>
    </citation>
    <scope>NUCLEOTIDE SEQUENCE [LARGE SCALE GENOMIC DNA]</scope>
    <source>
        <strain evidence="4">Pan97</strain>
    </source>
</reference>
<keyword evidence="2" id="KW-1133">Transmembrane helix</keyword>
<feature type="transmembrane region" description="Helical" evidence="2">
    <location>
        <begin position="33"/>
        <end position="53"/>
    </location>
</feature>
<accession>A0A518C1L9</accession>
<feature type="transmembrane region" description="Helical" evidence="2">
    <location>
        <begin position="93"/>
        <end position="114"/>
    </location>
</feature>
<protein>
    <submittedName>
        <fullName evidence="3">Uncharacterized protein</fullName>
    </submittedName>
</protein>
<dbReference type="RefSeq" id="WP_144969689.1">
    <property type="nucleotide sequence ID" value="NZ_CP036289.1"/>
</dbReference>
<feature type="transmembrane region" description="Helical" evidence="2">
    <location>
        <begin position="60"/>
        <end position="81"/>
    </location>
</feature>
<feature type="transmembrane region" description="Helical" evidence="2">
    <location>
        <begin position="165"/>
        <end position="185"/>
    </location>
</feature>
<feature type="transmembrane region" description="Helical" evidence="2">
    <location>
        <begin position="7"/>
        <end position="27"/>
    </location>
</feature>
<evidence type="ECO:0000313" key="3">
    <source>
        <dbReference type="EMBL" id="QDU73122.1"/>
    </source>
</evidence>
<organism evidence="3 4">
    <name type="scientific">Bremerella volcania</name>
    <dbReference type="NCBI Taxonomy" id="2527984"/>
    <lineage>
        <taxon>Bacteria</taxon>
        <taxon>Pseudomonadati</taxon>
        <taxon>Planctomycetota</taxon>
        <taxon>Planctomycetia</taxon>
        <taxon>Pirellulales</taxon>
        <taxon>Pirellulaceae</taxon>
        <taxon>Bremerella</taxon>
    </lineage>
</organism>
<keyword evidence="2" id="KW-0472">Membrane</keyword>
<sequence length="283" mass="30980">MKWTSRQWVALTWVLAVCIGFFLLQFIPEWVPGDFWFILVAPFVIASLLGIWLTAGMGPVWLRMLSMLVGQSLLIWIMAVVSYESPVGFTPGLAATTAFTAVAMLGLGCLGSILPIQSTWSVRIALWEIVVSVGLIGVSLAIIRLVSELYAWDWPEWASRAGVHFLVFALYTGLLMTLALLPLIVKGRLPRGLAVIVLLAAIAIIPPIESLTFLQLDLDGGDLDLFYAAHTGQIAMALAIMIPLVVAFPGFLVRQTRIEVSSKNQTEDKPQPPTGEQDFADMQ</sequence>
<evidence type="ECO:0000256" key="1">
    <source>
        <dbReference type="SAM" id="MobiDB-lite"/>
    </source>
</evidence>
<dbReference type="OrthoDB" id="279807at2"/>
<dbReference type="EMBL" id="CP036289">
    <property type="protein sequence ID" value="QDU73122.1"/>
    <property type="molecule type" value="Genomic_DNA"/>
</dbReference>
<dbReference type="KEGG" id="bvo:Pan97_00890"/>
<feature type="transmembrane region" description="Helical" evidence="2">
    <location>
        <begin position="126"/>
        <end position="145"/>
    </location>
</feature>
<proteinExistence type="predicted"/>
<evidence type="ECO:0000256" key="2">
    <source>
        <dbReference type="SAM" id="Phobius"/>
    </source>
</evidence>
<gene>
    <name evidence="3" type="ORF">Pan97_00890</name>
</gene>
<feature type="region of interest" description="Disordered" evidence="1">
    <location>
        <begin position="262"/>
        <end position="283"/>
    </location>
</feature>
<dbReference type="AlphaFoldDB" id="A0A518C1L9"/>
<evidence type="ECO:0000313" key="4">
    <source>
        <dbReference type="Proteomes" id="UP000318626"/>
    </source>
</evidence>
<keyword evidence="4" id="KW-1185">Reference proteome</keyword>
<keyword evidence="2" id="KW-0812">Transmembrane</keyword>
<name>A0A518C1L9_9BACT</name>
<feature type="transmembrane region" description="Helical" evidence="2">
    <location>
        <begin position="192"/>
        <end position="214"/>
    </location>
</feature>